<dbReference type="GO" id="GO:0004674">
    <property type="term" value="F:protein serine/threonine kinase activity"/>
    <property type="evidence" value="ECO:0007669"/>
    <property type="project" value="UniProtKB-KW"/>
</dbReference>
<keyword evidence="3" id="KW-0723">Serine/threonine-protein kinase</keyword>
<dbReference type="PROSITE" id="PS50011">
    <property type="entry name" value="PROTEIN_KINASE_DOM"/>
    <property type="match status" value="1"/>
</dbReference>
<dbReference type="GO" id="GO:0005524">
    <property type="term" value="F:ATP binding"/>
    <property type="evidence" value="ECO:0007669"/>
    <property type="project" value="UniProtKB-KW"/>
</dbReference>
<evidence type="ECO:0000259" key="12">
    <source>
        <dbReference type="PROSITE" id="PS50011"/>
    </source>
</evidence>
<comment type="catalytic activity">
    <reaction evidence="10">
        <text>L-threonyl-[protein] + ATP = O-phospho-L-threonyl-[protein] + ADP + H(+)</text>
        <dbReference type="Rhea" id="RHEA:46608"/>
        <dbReference type="Rhea" id="RHEA-COMP:11060"/>
        <dbReference type="Rhea" id="RHEA-COMP:11605"/>
        <dbReference type="ChEBI" id="CHEBI:15378"/>
        <dbReference type="ChEBI" id="CHEBI:30013"/>
        <dbReference type="ChEBI" id="CHEBI:30616"/>
        <dbReference type="ChEBI" id="CHEBI:61977"/>
        <dbReference type="ChEBI" id="CHEBI:456216"/>
        <dbReference type="EC" id="2.7.11.1"/>
    </reaction>
</comment>
<reference evidence="13" key="1">
    <citation type="journal article" date="2022" name="Nat. Microbiol.">
        <title>Unique mobile elements and scalable gene flow at the prokaryote-eukaryote boundary revealed by circularized Asgard archaea genomes.</title>
        <authorList>
            <person name="Wu F."/>
            <person name="Speth D.R."/>
            <person name="Philosof A."/>
            <person name="Cremiere A."/>
            <person name="Narayanan A."/>
            <person name="Barco R.A."/>
            <person name="Connon S.A."/>
            <person name="Amend J.P."/>
            <person name="Antoshechkin I.A."/>
            <person name="Orphan V.J."/>
        </authorList>
    </citation>
    <scope>NUCLEOTIDE SEQUENCE</scope>
    <source>
        <strain evidence="13">PM71</strain>
    </source>
</reference>
<dbReference type="InterPro" id="IPR000687">
    <property type="entry name" value="RIO_kinase"/>
</dbReference>
<dbReference type="SMART" id="SM00090">
    <property type="entry name" value="RIO"/>
    <property type="match status" value="1"/>
</dbReference>
<dbReference type="EC" id="2.7.11.1" evidence="2"/>
<evidence type="ECO:0000256" key="8">
    <source>
        <dbReference type="ARBA" id="ARBA00022840"/>
    </source>
</evidence>
<evidence type="ECO:0000256" key="5">
    <source>
        <dbReference type="ARBA" id="ARBA00022723"/>
    </source>
</evidence>
<evidence type="ECO:0000256" key="2">
    <source>
        <dbReference type="ARBA" id="ARBA00012513"/>
    </source>
</evidence>
<dbReference type="InterPro" id="IPR018935">
    <property type="entry name" value="RIO_kinase_CS"/>
</dbReference>
<keyword evidence="7 13" id="KW-0418">Kinase</keyword>
<feature type="domain" description="Protein kinase" evidence="12">
    <location>
        <begin position="54"/>
        <end position="270"/>
    </location>
</feature>
<comment type="catalytic activity">
    <reaction evidence="11">
        <text>L-seryl-[protein] + ATP = O-phospho-L-seryl-[protein] + ADP + H(+)</text>
        <dbReference type="Rhea" id="RHEA:17989"/>
        <dbReference type="Rhea" id="RHEA-COMP:9863"/>
        <dbReference type="Rhea" id="RHEA-COMP:11604"/>
        <dbReference type="ChEBI" id="CHEBI:15378"/>
        <dbReference type="ChEBI" id="CHEBI:29999"/>
        <dbReference type="ChEBI" id="CHEBI:30616"/>
        <dbReference type="ChEBI" id="CHEBI:83421"/>
        <dbReference type="ChEBI" id="CHEBI:456216"/>
        <dbReference type="EC" id="2.7.11.1"/>
    </reaction>
</comment>
<keyword evidence="5" id="KW-0479">Metal-binding</keyword>
<dbReference type="Gene3D" id="1.10.510.10">
    <property type="entry name" value="Transferase(Phosphotransferase) domain 1"/>
    <property type="match status" value="1"/>
</dbReference>
<dbReference type="PANTHER" id="PTHR45723">
    <property type="entry name" value="SERINE/THREONINE-PROTEIN KINASE RIO1"/>
    <property type="match status" value="1"/>
</dbReference>
<dbReference type="SUPFAM" id="SSF56112">
    <property type="entry name" value="Protein kinase-like (PK-like)"/>
    <property type="match status" value="1"/>
</dbReference>
<dbReference type="InterPro" id="IPR000719">
    <property type="entry name" value="Prot_kinase_dom"/>
</dbReference>
<keyword evidence="4" id="KW-0808">Transferase</keyword>
<evidence type="ECO:0000256" key="1">
    <source>
        <dbReference type="ARBA" id="ARBA00009196"/>
    </source>
</evidence>
<dbReference type="Gene3D" id="3.30.200.20">
    <property type="entry name" value="Phosphorylase Kinase, domain 1"/>
    <property type="match status" value="1"/>
</dbReference>
<evidence type="ECO:0000256" key="4">
    <source>
        <dbReference type="ARBA" id="ARBA00022679"/>
    </source>
</evidence>
<proteinExistence type="inferred from homology"/>
<organism evidence="13">
    <name type="scientific">Candidatus Heimdallarchaeum aukensis</name>
    <dbReference type="NCBI Taxonomy" id="2876573"/>
    <lineage>
        <taxon>Archaea</taxon>
        <taxon>Promethearchaeati</taxon>
        <taxon>Candidatus Heimdallarchaeota</taxon>
        <taxon>Candidatus Heimdallarchaeia (ex Rinke et al. 2021) (nom. nud.)</taxon>
        <taxon>Candidatus Heimdallarchaeales</taxon>
        <taxon>Candidatus Heimdallarchaeaceae</taxon>
        <taxon>Candidatus Heimdallarchaeum</taxon>
    </lineage>
</organism>
<dbReference type="InterPro" id="IPR018934">
    <property type="entry name" value="RIO_dom"/>
</dbReference>
<dbReference type="GO" id="GO:0046872">
    <property type="term" value="F:metal ion binding"/>
    <property type="evidence" value="ECO:0007669"/>
    <property type="project" value="UniProtKB-KW"/>
</dbReference>
<evidence type="ECO:0000256" key="10">
    <source>
        <dbReference type="ARBA" id="ARBA00047899"/>
    </source>
</evidence>
<evidence type="ECO:0000256" key="9">
    <source>
        <dbReference type="ARBA" id="ARBA00022842"/>
    </source>
</evidence>
<dbReference type="InterPro" id="IPR051272">
    <property type="entry name" value="RIO-type_Ser/Thr_kinase"/>
</dbReference>
<dbReference type="AlphaFoldDB" id="A0A9Y1BJT3"/>
<evidence type="ECO:0000256" key="7">
    <source>
        <dbReference type="ARBA" id="ARBA00022777"/>
    </source>
</evidence>
<protein>
    <recommendedName>
        <fullName evidence="2">non-specific serine/threonine protein kinase</fullName>
        <ecNumber evidence="2">2.7.11.1</ecNumber>
    </recommendedName>
</protein>
<dbReference type="CDD" id="cd05145">
    <property type="entry name" value="RIO1_like"/>
    <property type="match status" value="1"/>
</dbReference>
<dbReference type="Pfam" id="PF01163">
    <property type="entry name" value="RIO1"/>
    <property type="match status" value="1"/>
</dbReference>
<keyword evidence="9" id="KW-0460">Magnesium</keyword>
<name>A0A9Y1BJT3_9ARCH</name>
<sequence>MNRAEKYDISHLDDKIDKSRIRTKDEKAIQVIESVFDEQTALLIVSLMNKGIIKEISHVVSTGKEANVYHAYGENGKELAIKIYRTTTNIFKQNWRYLEGDPRFKRYKKGTYSFIYLWAKKEFKNLQRMSSIKIPVPSPIIVRKNVLVMDFIGKKREAAPLIKDVKIRNKRKGKIYSKVIDYIFKIYNEGKMVHADLSEYNILYFNKEPVIIDVSQAVLLDHPNAYFFLYRDISNINRFFGSIGVDVLENDELFEQVTGFKPDPKIKIEL</sequence>
<keyword evidence="6" id="KW-0547">Nucleotide-binding</keyword>
<dbReference type="Proteomes" id="UP001201020">
    <property type="component" value="Chromosome"/>
</dbReference>
<evidence type="ECO:0000256" key="6">
    <source>
        <dbReference type="ARBA" id="ARBA00022741"/>
    </source>
</evidence>
<evidence type="ECO:0000256" key="11">
    <source>
        <dbReference type="ARBA" id="ARBA00048679"/>
    </source>
</evidence>
<gene>
    <name evidence="13" type="ORF">K9W45_09485</name>
</gene>
<comment type="similarity">
    <text evidence="1">Belongs to the protein kinase superfamily. RIO-type Ser/Thr kinase family.</text>
</comment>
<evidence type="ECO:0000256" key="3">
    <source>
        <dbReference type="ARBA" id="ARBA00022527"/>
    </source>
</evidence>
<dbReference type="InterPro" id="IPR011009">
    <property type="entry name" value="Kinase-like_dom_sf"/>
</dbReference>
<accession>A0A9Y1BJT3</accession>
<evidence type="ECO:0000313" key="13">
    <source>
        <dbReference type="EMBL" id="UJG40067.1"/>
    </source>
</evidence>
<dbReference type="EMBL" id="CP084166">
    <property type="protein sequence ID" value="UJG40067.1"/>
    <property type="molecule type" value="Genomic_DNA"/>
</dbReference>
<keyword evidence="8" id="KW-0067">ATP-binding</keyword>
<dbReference type="PROSITE" id="PS01245">
    <property type="entry name" value="RIO1"/>
    <property type="match status" value="1"/>
</dbReference>